<sequence length="134" mass="13845">MYITRSISLFVAALSVTSAKAAPPASPEPLERRIAPGGTATFYSPNGDVGACGTVQLDTNHVVALPTTQYANGAQCGRNITITDTSTGKTAVGTVADECLSCSSGSIDLSVSFFELFAPTNVGVFPVAWHFNAQ</sequence>
<dbReference type="AlphaFoldDB" id="A0A0C9UPJ2"/>
<evidence type="ECO:0000256" key="2">
    <source>
        <dbReference type="SAM" id="SignalP"/>
    </source>
</evidence>
<accession>A0A0C9UPJ2</accession>
<evidence type="ECO:0000313" key="4">
    <source>
        <dbReference type="Proteomes" id="UP000054279"/>
    </source>
</evidence>
<dbReference type="PANTHER" id="PTHR31836:SF25">
    <property type="entry name" value="RLPA-LIKE PROTEIN DOUBLE-PSI BETA-BARREL DOMAIN-CONTAINING PROTEIN"/>
    <property type="match status" value="1"/>
</dbReference>
<protein>
    <recommendedName>
        <fullName evidence="5">RlpA-like protein double-psi beta-barrel domain-containing protein</fullName>
    </recommendedName>
</protein>
<dbReference type="HOGENOM" id="CLU_047639_3_0_1"/>
<feature type="chain" id="PRO_5002204914" description="RlpA-like protein double-psi beta-barrel domain-containing protein" evidence="2">
    <location>
        <begin position="22"/>
        <end position="134"/>
    </location>
</feature>
<evidence type="ECO:0008006" key="5">
    <source>
        <dbReference type="Google" id="ProtNLM"/>
    </source>
</evidence>
<dbReference type="Gene3D" id="2.40.40.10">
    <property type="entry name" value="RlpA-like domain"/>
    <property type="match status" value="1"/>
</dbReference>
<evidence type="ECO:0000256" key="1">
    <source>
        <dbReference type="ARBA" id="ARBA00022729"/>
    </source>
</evidence>
<proteinExistence type="predicted"/>
<name>A0A0C9UPJ2_SPHS4</name>
<dbReference type="CDD" id="cd22191">
    <property type="entry name" value="DPBB_RlpA_EXP_N-like"/>
    <property type="match status" value="1"/>
</dbReference>
<dbReference type="EMBL" id="KN837253">
    <property type="protein sequence ID" value="KIJ30862.1"/>
    <property type="molecule type" value="Genomic_DNA"/>
</dbReference>
<dbReference type="InterPro" id="IPR051477">
    <property type="entry name" value="Expansin_CellWall"/>
</dbReference>
<feature type="signal peptide" evidence="2">
    <location>
        <begin position="1"/>
        <end position="21"/>
    </location>
</feature>
<dbReference type="Proteomes" id="UP000054279">
    <property type="component" value="Unassembled WGS sequence"/>
</dbReference>
<reference evidence="3 4" key="1">
    <citation type="submission" date="2014-06" db="EMBL/GenBank/DDBJ databases">
        <title>Evolutionary Origins and Diversification of the Mycorrhizal Mutualists.</title>
        <authorList>
            <consortium name="DOE Joint Genome Institute"/>
            <consortium name="Mycorrhizal Genomics Consortium"/>
            <person name="Kohler A."/>
            <person name="Kuo A."/>
            <person name="Nagy L.G."/>
            <person name="Floudas D."/>
            <person name="Copeland A."/>
            <person name="Barry K.W."/>
            <person name="Cichocki N."/>
            <person name="Veneault-Fourrey C."/>
            <person name="LaButti K."/>
            <person name="Lindquist E.A."/>
            <person name="Lipzen A."/>
            <person name="Lundell T."/>
            <person name="Morin E."/>
            <person name="Murat C."/>
            <person name="Riley R."/>
            <person name="Ohm R."/>
            <person name="Sun H."/>
            <person name="Tunlid A."/>
            <person name="Henrissat B."/>
            <person name="Grigoriev I.V."/>
            <person name="Hibbett D.S."/>
            <person name="Martin F."/>
        </authorList>
    </citation>
    <scope>NUCLEOTIDE SEQUENCE [LARGE SCALE GENOMIC DNA]</scope>
    <source>
        <strain evidence="3 4">SS14</strain>
    </source>
</reference>
<dbReference type="InterPro" id="IPR036908">
    <property type="entry name" value="RlpA-like_sf"/>
</dbReference>
<keyword evidence="4" id="KW-1185">Reference proteome</keyword>
<dbReference type="PANTHER" id="PTHR31836">
    <property type="match status" value="1"/>
</dbReference>
<dbReference type="SUPFAM" id="SSF50685">
    <property type="entry name" value="Barwin-like endoglucanases"/>
    <property type="match status" value="1"/>
</dbReference>
<gene>
    <name evidence="3" type="ORF">M422DRAFT_267572</name>
</gene>
<evidence type="ECO:0000313" key="3">
    <source>
        <dbReference type="EMBL" id="KIJ30862.1"/>
    </source>
</evidence>
<keyword evidence="1 2" id="KW-0732">Signal</keyword>
<organism evidence="3 4">
    <name type="scientific">Sphaerobolus stellatus (strain SS14)</name>
    <dbReference type="NCBI Taxonomy" id="990650"/>
    <lineage>
        <taxon>Eukaryota</taxon>
        <taxon>Fungi</taxon>
        <taxon>Dikarya</taxon>
        <taxon>Basidiomycota</taxon>
        <taxon>Agaricomycotina</taxon>
        <taxon>Agaricomycetes</taxon>
        <taxon>Phallomycetidae</taxon>
        <taxon>Geastrales</taxon>
        <taxon>Sphaerobolaceae</taxon>
        <taxon>Sphaerobolus</taxon>
    </lineage>
</organism>
<dbReference type="OrthoDB" id="406505at2759"/>